<dbReference type="GO" id="GO:0005634">
    <property type="term" value="C:nucleus"/>
    <property type="evidence" value="ECO:0007669"/>
    <property type="project" value="UniProtKB-SubCell"/>
</dbReference>
<dbReference type="PRINTS" id="PR00404">
    <property type="entry name" value="MADSDOMAIN"/>
</dbReference>
<evidence type="ECO:0000256" key="6">
    <source>
        <dbReference type="ARBA" id="ARBA00025805"/>
    </source>
</evidence>
<feature type="compositionally biased region" description="Polar residues" evidence="7">
    <location>
        <begin position="438"/>
        <end position="464"/>
    </location>
</feature>
<feature type="compositionally biased region" description="Basic and acidic residues" evidence="7">
    <location>
        <begin position="482"/>
        <end position="491"/>
    </location>
</feature>
<dbReference type="GO" id="GO:0000977">
    <property type="term" value="F:RNA polymerase II transcription regulatory region sequence-specific DNA binding"/>
    <property type="evidence" value="ECO:0007669"/>
    <property type="project" value="InterPro"/>
</dbReference>
<dbReference type="InterPro" id="IPR036879">
    <property type="entry name" value="TF_MADSbox_sf"/>
</dbReference>
<dbReference type="Pfam" id="PF00319">
    <property type="entry name" value="SRF-TF"/>
    <property type="match status" value="1"/>
</dbReference>
<evidence type="ECO:0000259" key="8">
    <source>
        <dbReference type="PROSITE" id="PS50066"/>
    </source>
</evidence>
<evidence type="ECO:0000256" key="2">
    <source>
        <dbReference type="ARBA" id="ARBA00023015"/>
    </source>
</evidence>
<feature type="compositionally biased region" description="Basic residues" evidence="7">
    <location>
        <begin position="166"/>
        <end position="177"/>
    </location>
</feature>
<feature type="region of interest" description="Disordered" evidence="7">
    <location>
        <begin position="235"/>
        <end position="419"/>
    </location>
</feature>
<gene>
    <name evidence="9" type="ORF">O0I10_005522</name>
</gene>
<dbReference type="InterPro" id="IPR033896">
    <property type="entry name" value="MEF2-like_N"/>
</dbReference>
<feature type="compositionally biased region" description="Pro residues" evidence="7">
    <location>
        <begin position="239"/>
        <end position="248"/>
    </location>
</feature>
<feature type="domain" description="MADS-box" evidence="8">
    <location>
        <begin position="1"/>
        <end position="61"/>
    </location>
</feature>
<feature type="region of interest" description="Disordered" evidence="7">
    <location>
        <begin position="438"/>
        <end position="512"/>
    </location>
</feature>
<feature type="compositionally biased region" description="Pro residues" evidence="7">
    <location>
        <begin position="134"/>
        <end position="150"/>
    </location>
</feature>
<feature type="compositionally biased region" description="Basic and acidic residues" evidence="7">
    <location>
        <begin position="74"/>
        <end position="97"/>
    </location>
</feature>
<evidence type="ECO:0000256" key="7">
    <source>
        <dbReference type="SAM" id="MobiDB-lite"/>
    </source>
</evidence>
<dbReference type="SUPFAM" id="SSF55455">
    <property type="entry name" value="SRF-like"/>
    <property type="match status" value="1"/>
</dbReference>
<dbReference type="SMART" id="SM00432">
    <property type="entry name" value="MADS"/>
    <property type="match status" value="1"/>
</dbReference>
<dbReference type="PROSITE" id="PS50066">
    <property type="entry name" value="MADS_BOX_2"/>
    <property type="match status" value="1"/>
</dbReference>
<dbReference type="PROSITE" id="PS00350">
    <property type="entry name" value="MADS_BOX_1"/>
    <property type="match status" value="1"/>
</dbReference>
<comment type="subcellular location">
    <subcellularLocation>
        <location evidence="1">Nucleus</location>
    </subcellularLocation>
</comment>
<feature type="region of interest" description="Disordered" evidence="7">
    <location>
        <begin position="74"/>
        <end position="180"/>
    </location>
</feature>
<dbReference type="CDD" id="cd00265">
    <property type="entry name" value="MADS_MEF2_like"/>
    <property type="match status" value="1"/>
</dbReference>
<sequence length="512" mass="56336">MGRKKIKIQPIKDDRNRQVTFLKRKQGLMKKAYELSVLCDCEIALIIFNSSGKLVQYASTEIDKILLKYTDYNEPHESKNNRDFVNLSERDEEHVKEDDDGLDMEQASGPEQELKGSSSSDNLPMATVPTQAQYPPPPPPHHHQPTPPQPSMMHNQPPQSMMGGMGHHHQVSPHNHHGASPAMYYHEQSHQRGHYGMHHPQHQTPQHRMSPGYEVYGIQHTPPPPQPHPMYMMQHHSPAPVPPGPPTSSMPMQYGSHPAHHPMYASNVRMQMPPPQPQPQQQQQQPVVSAGSPALPVPSSAMQSPNYTTQPPAPSQSGDQQTQSPLQSASNMPSPTPSATSHHSHGKSKAPPKLRVQIPGDSPKQQQPSVSTASTGNEQEEKAIKSEEGSQEKRNNIATTSAEQSAGIGPPSALPSQFAQNLFSPTTFYPEFYQQNELPSPLNFSATPTASHAFNWPAPSSTAGSARDYKPSPLARQQETSNDAKRPAIDNEKEDDGNDDNESSATKKAKVA</sequence>
<keyword evidence="10" id="KW-1185">Reference proteome</keyword>
<evidence type="ECO:0000256" key="1">
    <source>
        <dbReference type="ARBA" id="ARBA00004123"/>
    </source>
</evidence>
<keyword evidence="3" id="KW-0238">DNA-binding</keyword>
<evidence type="ECO:0000313" key="9">
    <source>
        <dbReference type="EMBL" id="KAJ8658796.1"/>
    </source>
</evidence>
<evidence type="ECO:0000256" key="4">
    <source>
        <dbReference type="ARBA" id="ARBA00023163"/>
    </source>
</evidence>
<feature type="compositionally biased region" description="Basic residues" evidence="7">
    <location>
        <begin position="342"/>
        <end position="352"/>
    </location>
</feature>
<comment type="similarity">
    <text evidence="6">Belongs to the MEF2 family.</text>
</comment>
<dbReference type="PANTHER" id="PTHR48019">
    <property type="entry name" value="SERUM RESPONSE FACTOR HOMOLOG"/>
    <property type="match status" value="1"/>
</dbReference>
<evidence type="ECO:0000256" key="3">
    <source>
        <dbReference type="ARBA" id="ARBA00023125"/>
    </source>
</evidence>
<reference evidence="9 10" key="1">
    <citation type="submission" date="2023-03" db="EMBL/GenBank/DDBJ databases">
        <title>Genome sequence of Lichtheimia ornata CBS 291.66.</title>
        <authorList>
            <person name="Mohabir J.T."/>
            <person name="Shea T.P."/>
            <person name="Kurbessoian T."/>
            <person name="Berby B."/>
            <person name="Fontaine J."/>
            <person name="Livny J."/>
            <person name="Gnirke A."/>
            <person name="Stajich J.E."/>
            <person name="Cuomo C.A."/>
        </authorList>
    </citation>
    <scope>NUCLEOTIDE SEQUENCE [LARGE SCALE GENOMIC DNA]</scope>
    <source>
        <strain evidence="9">CBS 291.66</strain>
    </source>
</reference>
<dbReference type="RefSeq" id="XP_058343709.1">
    <property type="nucleotide sequence ID" value="XM_058485562.1"/>
</dbReference>
<feature type="compositionally biased region" description="Polar residues" evidence="7">
    <location>
        <begin position="363"/>
        <end position="377"/>
    </location>
</feature>
<comment type="caution">
    <text evidence="9">The sequence shown here is derived from an EMBL/GenBank/DDBJ whole genome shotgun (WGS) entry which is preliminary data.</text>
</comment>
<accession>A0AAD7V705</accession>
<name>A0AAD7V705_9FUNG</name>
<dbReference type="GO" id="GO:0045944">
    <property type="term" value="P:positive regulation of transcription by RNA polymerase II"/>
    <property type="evidence" value="ECO:0007669"/>
    <property type="project" value="InterPro"/>
</dbReference>
<feature type="compositionally biased region" description="Polar residues" evidence="7">
    <location>
        <begin position="300"/>
        <end position="332"/>
    </location>
</feature>
<protein>
    <recommendedName>
        <fullName evidence="8">MADS-box domain-containing protein</fullName>
    </recommendedName>
</protein>
<keyword evidence="2" id="KW-0805">Transcription regulation</keyword>
<keyword evidence="5" id="KW-0539">Nucleus</keyword>
<feature type="compositionally biased region" description="Basic and acidic residues" evidence="7">
    <location>
        <begin position="379"/>
        <end position="395"/>
    </location>
</feature>
<dbReference type="EMBL" id="JARTCD010000022">
    <property type="protein sequence ID" value="KAJ8658796.1"/>
    <property type="molecule type" value="Genomic_DNA"/>
</dbReference>
<dbReference type="InterPro" id="IPR002100">
    <property type="entry name" value="TF_MADSbox"/>
</dbReference>
<evidence type="ECO:0000313" key="10">
    <source>
        <dbReference type="Proteomes" id="UP001234581"/>
    </source>
</evidence>
<proteinExistence type="inferred from homology"/>
<feature type="compositionally biased region" description="Acidic residues" evidence="7">
    <location>
        <begin position="492"/>
        <end position="502"/>
    </location>
</feature>
<dbReference type="GeneID" id="83212934"/>
<dbReference type="GO" id="GO:0046983">
    <property type="term" value="F:protein dimerization activity"/>
    <property type="evidence" value="ECO:0007669"/>
    <property type="project" value="InterPro"/>
</dbReference>
<organism evidence="9 10">
    <name type="scientific">Lichtheimia ornata</name>
    <dbReference type="NCBI Taxonomy" id="688661"/>
    <lineage>
        <taxon>Eukaryota</taxon>
        <taxon>Fungi</taxon>
        <taxon>Fungi incertae sedis</taxon>
        <taxon>Mucoromycota</taxon>
        <taxon>Mucoromycotina</taxon>
        <taxon>Mucoromycetes</taxon>
        <taxon>Mucorales</taxon>
        <taxon>Lichtheimiaceae</taxon>
        <taxon>Lichtheimia</taxon>
    </lineage>
</organism>
<dbReference type="Gene3D" id="3.40.1810.10">
    <property type="entry name" value="Transcription factor, MADS-box"/>
    <property type="match status" value="1"/>
</dbReference>
<dbReference type="Proteomes" id="UP001234581">
    <property type="component" value="Unassembled WGS sequence"/>
</dbReference>
<keyword evidence="4" id="KW-0804">Transcription</keyword>
<dbReference type="InterPro" id="IPR050142">
    <property type="entry name" value="MADS-box/MEF2_TF"/>
</dbReference>
<evidence type="ECO:0000256" key="5">
    <source>
        <dbReference type="ARBA" id="ARBA00023242"/>
    </source>
</evidence>
<dbReference type="AlphaFoldDB" id="A0AAD7V705"/>